<comment type="caution">
    <text evidence="4">The sequence shown here is derived from an EMBL/GenBank/DDBJ whole genome shotgun (WGS) entry which is preliminary data.</text>
</comment>
<dbReference type="PROSITE" id="PS50966">
    <property type="entry name" value="ZF_SWIM"/>
    <property type="match status" value="1"/>
</dbReference>
<reference evidence="4 5" key="1">
    <citation type="submission" date="2024-12" db="EMBL/GenBank/DDBJ databases">
        <title>The unique morphological basis and parallel evolutionary history of personate flowers in Penstemon.</title>
        <authorList>
            <person name="Depatie T.H."/>
            <person name="Wessinger C.A."/>
        </authorList>
    </citation>
    <scope>NUCLEOTIDE SEQUENCE [LARGE SCALE GENOMIC DNA]</scope>
    <source>
        <strain evidence="4">WTNN_2</strain>
        <tissue evidence="4">Leaf</tissue>
    </source>
</reference>
<dbReference type="AlphaFoldDB" id="A0ABD3U5B4"/>
<evidence type="ECO:0000256" key="1">
    <source>
        <dbReference type="PROSITE-ProRule" id="PRU00325"/>
    </source>
</evidence>
<accession>A0ABD3U5B4</accession>
<feature type="region of interest" description="Disordered" evidence="2">
    <location>
        <begin position="301"/>
        <end position="323"/>
    </location>
</feature>
<feature type="domain" description="SWIM-type" evidence="3">
    <location>
        <begin position="210"/>
        <end position="244"/>
    </location>
</feature>
<organism evidence="4 5">
    <name type="scientific">Penstemon smallii</name>
    <dbReference type="NCBI Taxonomy" id="265156"/>
    <lineage>
        <taxon>Eukaryota</taxon>
        <taxon>Viridiplantae</taxon>
        <taxon>Streptophyta</taxon>
        <taxon>Embryophyta</taxon>
        <taxon>Tracheophyta</taxon>
        <taxon>Spermatophyta</taxon>
        <taxon>Magnoliopsida</taxon>
        <taxon>eudicotyledons</taxon>
        <taxon>Gunneridae</taxon>
        <taxon>Pentapetalae</taxon>
        <taxon>asterids</taxon>
        <taxon>lamiids</taxon>
        <taxon>Lamiales</taxon>
        <taxon>Plantaginaceae</taxon>
        <taxon>Cheloneae</taxon>
        <taxon>Penstemon</taxon>
    </lineage>
</organism>
<dbReference type="PANTHER" id="PTHR33977">
    <property type="entry name" value="ZINC ION BINDING PROTEIN"/>
    <property type="match status" value="1"/>
</dbReference>
<dbReference type="InterPro" id="IPR007527">
    <property type="entry name" value="Znf_SWIM"/>
</dbReference>
<evidence type="ECO:0000313" key="5">
    <source>
        <dbReference type="Proteomes" id="UP001634393"/>
    </source>
</evidence>
<evidence type="ECO:0000256" key="2">
    <source>
        <dbReference type="SAM" id="MobiDB-lite"/>
    </source>
</evidence>
<protein>
    <recommendedName>
        <fullName evidence="3">SWIM-type domain-containing protein</fullName>
    </recommendedName>
</protein>
<evidence type="ECO:0000313" key="4">
    <source>
        <dbReference type="EMBL" id="KAL3844136.1"/>
    </source>
</evidence>
<dbReference type="Proteomes" id="UP001634393">
    <property type="component" value="Unassembled WGS sequence"/>
</dbReference>
<keyword evidence="1" id="KW-0862">Zinc</keyword>
<dbReference type="EMBL" id="JBJXBP010000002">
    <property type="protein sequence ID" value="KAL3844136.1"/>
    <property type="molecule type" value="Genomic_DNA"/>
</dbReference>
<keyword evidence="5" id="KW-1185">Reference proteome</keyword>
<keyword evidence="1" id="KW-0863">Zinc-finger</keyword>
<feature type="compositionally biased region" description="Polar residues" evidence="2">
    <location>
        <begin position="304"/>
        <end position="313"/>
    </location>
</feature>
<evidence type="ECO:0000259" key="3">
    <source>
        <dbReference type="PROSITE" id="PS50966"/>
    </source>
</evidence>
<gene>
    <name evidence="4" type="ORF">ACJIZ3_001539</name>
</gene>
<name>A0ABD3U5B4_9LAMI</name>
<keyword evidence="1" id="KW-0479">Metal-binding</keyword>
<dbReference type="PANTHER" id="PTHR33977:SF4">
    <property type="entry name" value="SWIM-TYPE DOMAIN-CONTAINING PROTEIN"/>
    <property type="match status" value="1"/>
</dbReference>
<sequence length="323" mass="37871">MKWPNNMLLPLREAFQCQVLLSLWHIRRGWRKSLLKYCNNFDVQREMFKHLGRILYCTRSGSSIVDAVEEFMQIYVDQSAFIESFKHKWLPKIELWVNRVWSLPLAGQESYAAIESYNLRLKSRVLNLPPANTCQRLDFLIHTLTTQFHSFYWFDQYISETGYFDNLRDRLSINNPWSQAMHIPDMDVLLDEENLSLAKVVSQVDNTRVYTVWNPGSEFGLCDCSWSVVGNICKHVIKVAIFCRNRQIARPLLSAQVYRQELLNLLQNLPEHPIVLEHAISHVTRLQHDIKRLEDLLNRGLLQPPSSSRNTDPTIGDNMRRIS</sequence>
<dbReference type="GO" id="GO:0008270">
    <property type="term" value="F:zinc ion binding"/>
    <property type="evidence" value="ECO:0007669"/>
    <property type="project" value="UniProtKB-KW"/>
</dbReference>
<proteinExistence type="predicted"/>